<dbReference type="Proteomes" id="UP000464915">
    <property type="component" value="Plasmid unnamed"/>
</dbReference>
<evidence type="ECO:0000313" key="2">
    <source>
        <dbReference type="EMBL" id="QHQ69147.1"/>
    </source>
</evidence>
<name>A0AB37DIX1_9LACO</name>
<reference evidence="2 3" key="1">
    <citation type="submission" date="2019-12" db="EMBL/GenBank/DDBJ databases">
        <title>Complete Genome Sequences of Lactobacillus strains, C25 and P38, Isolated from Chicken Cecum.</title>
        <authorList>
            <person name="Hassan H.M."/>
            <person name="Mendoza M."/>
            <person name="Rezvani M."/>
            <person name="Koci M.D."/>
            <person name="Dickey A.N."/>
            <person name="Scholl E.H."/>
        </authorList>
    </citation>
    <scope>NUCLEOTIDE SEQUENCE [LARGE SCALE GENOMIC DNA]</scope>
    <source>
        <strain evidence="2 3">C25</strain>
        <plasmid evidence="2 3">unnamed</plasmid>
    </source>
</reference>
<feature type="compositionally biased region" description="Acidic residues" evidence="1">
    <location>
        <begin position="15"/>
        <end position="45"/>
    </location>
</feature>
<evidence type="ECO:0000256" key="1">
    <source>
        <dbReference type="SAM" id="MobiDB-lite"/>
    </source>
</evidence>
<organism evidence="2 3">
    <name type="scientific">Lactobacillus crispatus</name>
    <dbReference type="NCBI Taxonomy" id="47770"/>
    <lineage>
        <taxon>Bacteria</taxon>
        <taxon>Bacillati</taxon>
        <taxon>Bacillota</taxon>
        <taxon>Bacilli</taxon>
        <taxon>Lactobacillales</taxon>
        <taxon>Lactobacillaceae</taxon>
        <taxon>Lactobacillus</taxon>
    </lineage>
</organism>
<feature type="compositionally biased region" description="Acidic residues" evidence="1">
    <location>
        <begin position="59"/>
        <end position="73"/>
    </location>
</feature>
<dbReference type="InterPro" id="IPR027417">
    <property type="entry name" value="P-loop_NTPase"/>
</dbReference>
<dbReference type="Gene3D" id="1.10.8.730">
    <property type="match status" value="1"/>
</dbReference>
<protein>
    <submittedName>
        <fullName evidence="2">Uncharacterized protein</fullName>
    </submittedName>
</protein>
<accession>A0AB37DIX1</accession>
<evidence type="ECO:0000313" key="3">
    <source>
        <dbReference type="Proteomes" id="UP000464915"/>
    </source>
</evidence>
<proteinExistence type="predicted"/>
<sequence length="769" mass="86965">MSLKSLLNRKRREEDDPTVDDVENYADDEPVEEDDTFNQAPEDDGYINLNEHPNGNSDGDYEEEDYEDEEEEFDEKKDVPSSILGQPSLLNVIGPSYWSTDDLMQDEFVMRENMKSKTYGIAAYVPPSGYPRMLDTQVFQDLLAQGNVDLTLDIVPRTRRDTMQDLSNMLNIIRANAEYQNSKGASFQLRENIAKYNDIDNLLDEIQFDENRLYDVAISMIVYGTSDREVNKNFGVAADLLANEGISITPYAKRQKSGYLTTLPIGARISFLDDTYRNVDRKSLAVMDIARNASGRFNGGIPIGNNQATPSQNTEFLNIFGTDTHRPINYNMGIVGEAGGGKSAANKLKMAREISILGFEHRSIDPDGEYVLLAKRLGQLNLTITANAKFVINPCALSLYETPLDEETMTDVNGNQLSVQEMEEQIRLNDDDGRQVVTHKDGTKYVQQVNISQMASNVKGFVNVILTSNGAEEKMHVGEEKRLESAIDAVVDDLGITSDPNSLFENKAGMVNDVYQDRMPKPEPTLTDIYNKLIMQNTDEDGQPSKKVERLLDALKLYLRDGKRPIFDGQTYFGKGRSPLLNDYKYVNFNISQLEGSIKRVAYYVITQYLWERWMKNPAKAMIKKVLDADEILQFIDDPEMSAFFEIIVRRDRKRNGSITWLTQDIERFQGNPKAKALVTNSEFMFVLATKPEHRKLMKETVDLTDGALDILTGNPEPGEGILRQEGESIWIRTNPSQREMDFVESNRAVGQARKNRNALEAINKSIEG</sequence>
<dbReference type="PANTHER" id="PTHR30121">
    <property type="entry name" value="UNCHARACTERIZED PROTEIN YJGR-RELATED"/>
    <property type="match status" value="1"/>
</dbReference>
<dbReference type="InterPro" id="IPR051162">
    <property type="entry name" value="T4SS_component"/>
</dbReference>
<dbReference type="EMBL" id="CP047143">
    <property type="protein sequence ID" value="QHQ69147.1"/>
    <property type="molecule type" value="Genomic_DNA"/>
</dbReference>
<dbReference type="PANTHER" id="PTHR30121:SF6">
    <property type="entry name" value="SLR6007 PROTEIN"/>
    <property type="match status" value="1"/>
</dbReference>
<keyword evidence="2" id="KW-0614">Plasmid</keyword>
<dbReference type="RefSeq" id="WP_065989105.1">
    <property type="nucleotide sequence ID" value="NZ_CP047143.1"/>
</dbReference>
<gene>
    <name evidence="2" type="ORF">GSR61_11210</name>
</gene>
<geneLocation type="plasmid" evidence="2 3">
    <name>unnamed</name>
</geneLocation>
<feature type="region of interest" description="Disordered" evidence="1">
    <location>
        <begin position="1"/>
        <end position="81"/>
    </location>
</feature>
<dbReference type="AlphaFoldDB" id="A0AB37DIX1"/>
<dbReference type="Gene3D" id="3.40.50.300">
    <property type="entry name" value="P-loop containing nucleotide triphosphate hydrolases"/>
    <property type="match status" value="1"/>
</dbReference>
<dbReference type="SUPFAM" id="SSF52540">
    <property type="entry name" value="P-loop containing nucleoside triphosphate hydrolases"/>
    <property type="match status" value="1"/>
</dbReference>